<protein>
    <recommendedName>
        <fullName evidence="5">Aminotransferase class I/classII domain-containing protein</fullName>
    </recommendedName>
</protein>
<proteinExistence type="predicted"/>
<dbReference type="GO" id="GO:0003961">
    <property type="term" value="F:O-acetylhomoserine aminocarboxypropyltransferase activity"/>
    <property type="evidence" value="ECO:0007669"/>
    <property type="project" value="TreeGrafter"/>
</dbReference>
<evidence type="ECO:0000256" key="3">
    <source>
        <dbReference type="ARBA" id="ARBA00022898"/>
    </source>
</evidence>
<evidence type="ECO:0008006" key="5">
    <source>
        <dbReference type="Google" id="ProtNLM"/>
    </source>
</evidence>
<dbReference type="GO" id="GO:0005737">
    <property type="term" value="C:cytoplasm"/>
    <property type="evidence" value="ECO:0007669"/>
    <property type="project" value="TreeGrafter"/>
</dbReference>
<comment type="cofactor">
    <cofactor evidence="1">
        <name>pyridoxal 5'-phosphate</name>
        <dbReference type="ChEBI" id="CHEBI:597326"/>
    </cofactor>
</comment>
<dbReference type="Pfam" id="PF01053">
    <property type="entry name" value="Cys_Met_Meta_PP"/>
    <property type="match status" value="1"/>
</dbReference>
<keyword evidence="3" id="KW-0663">Pyridoxal phosphate</keyword>
<dbReference type="Gene3D" id="3.40.640.10">
    <property type="entry name" value="Type I PLP-dependent aspartate aminotransferase-like (Major domain)"/>
    <property type="match status" value="1"/>
</dbReference>
<dbReference type="GO" id="GO:0019346">
    <property type="term" value="P:transsulfuration"/>
    <property type="evidence" value="ECO:0007669"/>
    <property type="project" value="InterPro"/>
</dbReference>
<dbReference type="GO" id="GO:0030170">
    <property type="term" value="F:pyridoxal phosphate binding"/>
    <property type="evidence" value="ECO:0007669"/>
    <property type="project" value="InterPro"/>
</dbReference>
<evidence type="ECO:0000256" key="2">
    <source>
        <dbReference type="ARBA" id="ARBA00022679"/>
    </source>
</evidence>
<dbReference type="InterPro" id="IPR000277">
    <property type="entry name" value="Cys/Met-Metab_PyrdxlP-dep_enz"/>
</dbReference>
<dbReference type="GO" id="GO:0071269">
    <property type="term" value="P:L-homocysteine biosynthetic process"/>
    <property type="evidence" value="ECO:0007669"/>
    <property type="project" value="TreeGrafter"/>
</dbReference>
<evidence type="ECO:0000313" key="4">
    <source>
        <dbReference type="EMBL" id="GAG02839.1"/>
    </source>
</evidence>
<comment type="caution">
    <text evidence="4">The sequence shown here is derived from an EMBL/GenBank/DDBJ whole genome shotgun (WGS) entry which is preliminary data.</text>
</comment>
<dbReference type="GO" id="GO:0006535">
    <property type="term" value="P:cysteine biosynthetic process from serine"/>
    <property type="evidence" value="ECO:0007669"/>
    <property type="project" value="TreeGrafter"/>
</dbReference>
<organism evidence="4">
    <name type="scientific">marine sediment metagenome</name>
    <dbReference type="NCBI Taxonomy" id="412755"/>
    <lineage>
        <taxon>unclassified sequences</taxon>
        <taxon>metagenomes</taxon>
        <taxon>ecological metagenomes</taxon>
    </lineage>
</organism>
<dbReference type="EMBL" id="BARS01027955">
    <property type="protein sequence ID" value="GAG02839.1"/>
    <property type="molecule type" value="Genomic_DNA"/>
</dbReference>
<keyword evidence="2" id="KW-0808">Transferase</keyword>
<dbReference type="InterPro" id="IPR015424">
    <property type="entry name" value="PyrdxlP-dep_Trfase"/>
</dbReference>
<dbReference type="InterPro" id="IPR015421">
    <property type="entry name" value="PyrdxlP-dep_Trfase_major"/>
</dbReference>
<sequence length="253" mass="28703">MSDEQKYSPGVKKYIKEAEKLLDQKKKALERTKNFKFDTIAVHGLYTVEEALNLNQGAVIEPLYLSTAQAYRDSDELEAALSYLIPTWCYSRFANPTTYYLEWALALLEGYQTGCDTSCLVTASGMSALMLAVDCFLVKQRNGPEKINFVSSIQIYGGTFQHFSVRKMQERGIEVRWVHHPEDLEEWESKIDENTRFLFSEAPSNPQLSFCDVKALADLAHSWDIPFIIDSTCATPALMRPFAYGADIVIHSL</sequence>
<name>X0UAH1_9ZZZZ</name>
<gene>
    <name evidence="4" type="ORF">S01H1_43864</name>
</gene>
<dbReference type="AlphaFoldDB" id="X0UAH1"/>
<dbReference type="PANTHER" id="PTHR43797">
    <property type="entry name" value="HOMOCYSTEINE/CYSTEINE SYNTHASE"/>
    <property type="match status" value="1"/>
</dbReference>
<dbReference type="GO" id="GO:0004124">
    <property type="term" value="F:cysteine synthase activity"/>
    <property type="evidence" value="ECO:0007669"/>
    <property type="project" value="TreeGrafter"/>
</dbReference>
<feature type="non-terminal residue" evidence="4">
    <location>
        <position position="253"/>
    </location>
</feature>
<evidence type="ECO:0000256" key="1">
    <source>
        <dbReference type="ARBA" id="ARBA00001933"/>
    </source>
</evidence>
<dbReference type="InterPro" id="IPR006235">
    <property type="entry name" value="OAc-hSer/O-AcSer_sulfhydrylase"/>
</dbReference>
<reference evidence="4" key="1">
    <citation type="journal article" date="2014" name="Front. Microbiol.">
        <title>High frequency of phylogenetically diverse reductive dehalogenase-homologous genes in deep subseafloor sedimentary metagenomes.</title>
        <authorList>
            <person name="Kawai M."/>
            <person name="Futagami T."/>
            <person name="Toyoda A."/>
            <person name="Takaki Y."/>
            <person name="Nishi S."/>
            <person name="Hori S."/>
            <person name="Arai W."/>
            <person name="Tsubouchi T."/>
            <person name="Morono Y."/>
            <person name="Uchiyama I."/>
            <person name="Ito T."/>
            <person name="Fujiyama A."/>
            <person name="Inagaki F."/>
            <person name="Takami H."/>
        </authorList>
    </citation>
    <scope>NUCLEOTIDE SEQUENCE</scope>
    <source>
        <strain evidence="4">Expedition CK06-06</strain>
    </source>
</reference>
<dbReference type="PANTHER" id="PTHR43797:SF2">
    <property type="entry name" value="HOMOCYSTEINE_CYSTEINE SYNTHASE"/>
    <property type="match status" value="1"/>
</dbReference>
<accession>X0UAH1</accession>
<dbReference type="SUPFAM" id="SSF53383">
    <property type="entry name" value="PLP-dependent transferases"/>
    <property type="match status" value="1"/>
</dbReference>